<feature type="transmembrane region" description="Helical" evidence="1">
    <location>
        <begin position="151"/>
        <end position="184"/>
    </location>
</feature>
<keyword evidence="1" id="KW-1133">Transmembrane helix</keyword>
<comment type="caution">
    <text evidence="2">The sequence shown here is derived from an EMBL/GenBank/DDBJ whole genome shotgun (WGS) entry which is preliminary data.</text>
</comment>
<name>A0ABY0ITV0_9RHOO</name>
<accession>A0ABY0ITV0</accession>
<keyword evidence="1" id="KW-0472">Membrane</keyword>
<dbReference type="RefSeq" id="WP_014235570.1">
    <property type="nucleotide sequence ID" value="NZ_SHKM01000002.1"/>
</dbReference>
<reference evidence="2 3" key="1">
    <citation type="submission" date="2019-02" db="EMBL/GenBank/DDBJ databases">
        <title>Genomic Encyclopedia of Type Strains, Phase IV (KMG-IV): sequencing the most valuable type-strain genomes for metagenomic binning, comparative biology and taxonomic classification.</title>
        <authorList>
            <person name="Goeker M."/>
        </authorList>
    </citation>
    <scope>NUCLEOTIDE SEQUENCE [LARGE SCALE GENOMIC DNA]</scope>
    <source>
        <strain evidence="2 3">DSM 21223</strain>
    </source>
</reference>
<feature type="transmembrane region" description="Helical" evidence="1">
    <location>
        <begin position="113"/>
        <end position="139"/>
    </location>
</feature>
<dbReference type="EMBL" id="SHKM01000002">
    <property type="protein sequence ID" value="RZT76792.1"/>
    <property type="molecule type" value="Genomic_DNA"/>
</dbReference>
<feature type="transmembrane region" description="Helical" evidence="1">
    <location>
        <begin position="205"/>
        <end position="222"/>
    </location>
</feature>
<sequence>MSADASSPDSTPTFPMAPPPFDGSCRVVPAGAAIEWLRFGWDLFTRAPGAWVVLALVFLVLTLAVAMVPLAGALASHLLLPLLAAGVLQAVRRQEEGGKVELNDLFAGFSRETTGLVVVGLCYMLGWFGILAVGMLIGGGSLVGGAATGGFGVAIAGVLLAVMISLALAVPLFMAFWFAPALVYFNHMQPVPALKASFSACLKNILPFTVLGLIMGVLFFVAALPMGLGFLVLLPVSFAVLYASYRDIFPTA</sequence>
<gene>
    <name evidence="2" type="ORF">EV678_2675</name>
</gene>
<protein>
    <submittedName>
        <fullName evidence="2">Membrane protein</fullName>
    </submittedName>
</protein>
<evidence type="ECO:0000256" key="1">
    <source>
        <dbReference type="SAM" id="Phobius"/>
    </source>
</evidence>
<dbReference type="InterPro" id="IPR047798">
    <property type="entry name" value="BPSS1780-like"/>
</dbReference>
<evidence type="ECO:0000313" key="3">
    <source>
        <dbReference type="Proteomes" id="UP000292136"/>
    </source>
</evidence>
<proteinExistence type="predicted"/>
<dbReference type="NCBIfam" id="NF041043">
    <property type="entry name" value="BPSS1780_fam"/>
    <property type="match status" value="1"/>
</dbReference>
<organism evidence="2 3">
    <name type="scientific">Azospira oryzae</name>
    <dbReference type="NCBI Taxonomy" id="146939"/>
    <lineage>
        <taxon>Bacteria</taxon>
        <taxon>Pseudomonadati</taxon>
        <taxon>Pseudomonadota</taxon>
        <taxon>Betaproteobacteria</taxon>
        <taxon>Rhodocyclales</taxon>
        <taxon>Rhodocyclaceae</taxon>
        <taxon>Azospira</taxon>
    </lineage>
</organism>
<feature type="transmembrane region" description="Helical" evidence="1">
    <location>
        <begin position="228"/>
        <end position="245"/>
    </location>
</feature>
<evidence type="ECO:0000313" key="2">
    <source>
        <dbReference type="EMBL" id="RZT76792.1"/>
    </source>
</evidence>
<feature type="transmembrane region" description="Helical" evidence="1">
    <location>
        <begin position="48"/>
        <end position="68"/>
    </location>
</feature>
<dbReference type="Proteomes" id="UP000292136">
    <property type="component" value="Unassembled WGS sequence"/>
</dbReference>
<keyword evidence="1" id="KW-0812">Transmembrane</keyword>
<keyword evidence="3" id="KW-1185">Reference proteome</keyword>